<accession>A0A8S5V9J2</accession>
<reference evidence="1" key="1">
    <citation type="journal article" date="2021" name="Proc. Natl. Acad. Sci. U.S.A.">
        <title>A Catalog of Tens of Thousands of Viruses from Human Metagenomes Reveals Hidden Associations with Chronic Diseases.</title>
        <authorList>
            <person name="Tisza M.J."/>
            <person name="Buck C.B."/>
        </authorList>
    </citation>
    <scope>NUCLEOTIDE SEQUENCE</scope>
    <source>
        <strain evidence="1">CtUml7</strain>
    </source>
</reference>
<dbReference type="EMBL" id="BK016230">
    <property type="protein sequence ID" value="DAG03442.1"/>
    <property type="molecule type" value="Genomic_DNA"/>
</dbReference>
<protein>
    <submittedName>
        <fullName evidence="1">Uncharacterized protein</fullName>
    </submittedName>
</protein>
<sequence>MKRYFMIFARVITYRGVKSVYIFYVETDSYHPMVEFEEIKNQIRIETTAKYAPIGNTVEIVGCSEITEQDYESLKDKQWKNR</sequence>
<proteinExistence type="predicted"/>
<name>A0A8S5V9J2_9CAUD</name>
<organism evidence="1">
    <name type="scientific">Ackermannviridae sp. ctUml7</name>
    <dbReference type="NCBI Taxonomy" id="2825753"/>
    <lineage>
        <taxon>Viruses</taxon>
        <taxon>Duplodnaviria</taxon>
        <taxon>Heunggongvirae</taxon>
        <taxon>Uroviricota</taxon>
        <taxon>Caudoviricetes</taxon>
        <taxon>Pantevenvirales</taxon>
        <taxon>Ackermannviridae</taxon>
    </lineage>
</organism>
<evidence type="ECO:0000313" key="1">
    <source>
        <dbReference type="EMBL" id="DAG03442.1"/>
    </source>
</evidence>